<sequence length="47" mass="5722">MKPHYRKQGKYKDRRIRIIIEFEEEGKIKVLTLPKPEVLLNTLRKKS</sequence>
<proteinExistence type="predicted"/>
<accession>A0A0F9AVI8</accession>
<comment type="caution">
    <text evidence="1">The sequence shown here is derived from an EMBL/GenBank/DDBJ whole genome shotgun (WGS) entry which is preliminary data.</text>
</comment>
<dbReference type="EMBL" id="LAZR01055506">
    <property type="protein sequence ID" value="KKK76216.1"/>
    <property type="molecule type" value="Genomic_DNA"/>
</dbReference>
<dbReference type="AlphaFoldDB" id="A0A0F9AVI8"/>
<name>A0A0F9AVI8_9ZZZZ</name>
<protein>
    <submittedName>
        <fullName evidence="1">Uncharacterized protein</fullName>
    </submittedName>
</protein>
<evidence type="ECO:0000313" key="1">
    <source>
        <dbReference type="EMBL" id="KKK76216.1"/>
    </source>
</evidence>
<gene>
    <name evidence="1" type="ORF">LCGC14_2865880</name>
</gene>
<reference evidence="1" key="1">
    <citation type="journal article" date="2015" name="Nature">
        <title>Complex archaea that bridge the gap between prokaryotes and eukaryotes.</title>
        <authorList>
            <person name="Spang A."/>
            <person name="Saw J.H."/>
            <person name="Jorgensen S.L."/>
            <person name="Zaremba-Niedzwiedzka K."/>
            <person name="Martijn J."/>
            <person name="Lind A.E."/>
            <person name="van Eijk R."/>
            <person name="Schleper C."/>
            <person name="Guy L."/>
            <person name="Ettema T.J."/>
        </authorList>
    </citation>
    <scope>NUCLEOTIDE SEQUENCE</scope>
</reference>
<organism evidence="1">
    <name type="scientific">marine sediment metagenome</name>
    <dbReference type="NCBI Taxonomy" id="412755"/>
    <lineage>
        <taxon>unclassified sequences</taxon>
        <taxon>metagenomes</taxon>
        <taxon>ecological metagenomes</taxon>
    </lineage>
</organism>